<dbReference type="SUPFAM" id="SSF69572">
    <property type="entry name" value="Activating enzymes of the ubiquitin-like proteins"/>
    <property type="match status" value="1"/>
</dbReference>
<keyword evidence="2" id="KW-0808">Transferase</keyword>
<sequence>MRQEFALALQQLDGQLTLMEVSNRTGADLEHFQALVHALHASCILEDDSFAQWAAQSPWRRVLNFLGDYIPSNDVQDAFARLSDTEVIVLGVGAVGSWAATELCQSGVGRLVLVDKDTVETSNLNRSLYTQSNVGQYKVDALAQRLQRINPQLVVRPLRQMMSDSDDLAKLLQDAGPASIVINCADSPSVDATSAMVDAACQRAHTAYVIAGGYNLHLSLIGMTVLPGKSACYHCGRLTLENLQGDELVGLRKLARPWRNIGNLAPLAAITASFAANEVIRVALSDSRIPPAMVNRRGEFNFLTSEMHFTSLPPRPECGCIS</sequence>
<gene>
    <name evidence="2" type="ORF">ABVT11_15265</name>
</gene>
<dbReference type="InterPro" id="IPR045886">
    <property type="entry name" value="ThiF/MoeB/HesA"/>
</dbReference>
<dbReference type="InterPro" id="IPR000594">
    <property type="entry name" value="ThiF_NAD_FAD-bd"/>
</dbReference>
<dbReference type="GO" id="GO:0016779">
    <property type="term" value="F:nucleotidyltransferase activity"/>
    <property type="evidence" value="ECO:0007669"/>
    <property type="project" value="UniProtKB-KW"/>
</dbReference>
<dbReference type="PANTHER" id="PTHR43267">
    <property type="entry name" value="TRNA THREONYLCARBAMOYLADENOSINE DEHYDRATASE"/>
    <property type="match status" value="1"/>
</dbReference>
<dbReference type="Gene3D" id="3.40.50.720">
    <property type="entry name" value="NAD(P)-binding Rossmann-like Domain"/>
    <property type="match status" value="1"/>
</dbReference>
<organism evidence="2 3">
    <name type="scientific">Uliginosibacterium paludis</name>
    <dbReference type="NCBI Taxonomy" id="1615952"/>
    <lineage>
        <taxon>Bacteria</taxon>
        <taxon>Pseudomonadati</taxon>
        <taxon>Pseudomonadota</taxon>
        <taxon>Betaproteobacteria</taxon>
        <taxon>Rhodocyclales</taxon>
        <taxon>Zoogloeaceae</taxon>
        <taxon>Uliginosibacterium</taxon>
    </lineage>
</organism>
<keyword evidence="2" id="KW-0548">Nucleotidyltransferase</keyword>
<reference evidence="2 3" key="1">
    <citation type="submission" date="2024-07" db="EMBL/GenBank/DDBJ databases">
        <title>Uliginosibacterium paludis KCTC:42655.</title>
        <authorList>
            <person name="Kim M.K."/>
        </authorList>
    </citation>
    <scope>NUCLEOTIDE SEQUENCE [LARGE SCALE GENOMIC DNA]</scope>
    <source>
        <strain evidence="2 3">KCTC 42655</strain>
    </source>
</reference>
<evidence type="ECO:0000259" key="1">
    <source>
        <dbReference type="Pfam" id="PF00899"/>
    </source>
</evidence>
<dbReference type="InterPro" id="IPR035985">
    <property type="entry name" value="Ubiquitin-activating_enz"/>
</dbReference>
<name>A0ABV2CTF1_9RHOO</name>
<feature type="domain" description="THIF-type NAD/FAD binding fold" evidence="1">
    <location>
        <begin position="78"/>
        <end position="319"/>
    </location>
</feature>
<proteinExistence type="predicted"/>
<protein>
    <submittedName>
        <fullName evidence="2">ThiF family adenylyltransferase</fullName>
    </submittedName>
</protein>
<dbReference type="Pfam" id="PF00899">
    <property type="entry name" value="ThiF"/>
    <property type="match status" value="1"/>
</dbReference>
<evidence type="ECO:0000313" key="2">
    <source>
        <dbReference type="EMBL" id="MET1491197.1"/>
    </source>
</evidence>
<dbReference type="Proteomes" id="UP001548590">
    <property type="component" value="Unassembled WGS sequence"/>
</dbReference>
<dbReference type="RefSeq" id="WP_345929739.1">
    <property type="nucleotide sequence ID" value="NZ_JBDIVF010000011.1"/>
</dbReference>
<comment type="caution">
    <text evidence="2">The sequence shown here is derived from an EMBL/GenBank/DDBJ whole genome shotgun (WGS) entry which is preliminary data.</text>
</comment>
<keyword evidence="3" id="KW-1185">Reference proteome</keyword>
<accession>A0ABV2CTF1</accession>
<dbReference type="PANTHER" id="PTHR43267:SF1">
    <property type="entry name" value="TRNA THREONYLCARBAMOYLADENOSINE DEHYDRATASE"/>
    <property type="match status" value="1"/>
</dbReference>
<evidence type="ECO:0000313" key="3">
    <source>
        <dbReference type="Proteomes" id="UP001548590"/>
    </source>
</evidence>
<dbReference type="EMBL" id="JBEWLZ010000010">
    <property type="protein sequence ID" value="MET1491197.1"/>
    <property type="molecule type" value="Genomic_DNA"/>
</dbReference>